<dbReference type="AlphaFoldDB" id="A0A3N4G6W4"/>
<evidence type="ECO:0000313" key="3">
    <source>
        <dbReference type="Proteomes" id="UP000267536"/>
    </source>
</evidence>
<dbReference type="SUPFAM" id="SSF51735">
    <property type="entry name" value="NAD(P)-binding Rossmann-fold domains"/>
    <property type="match status" value="1"/>
</dbReference>
<dbReference type="RefSeq" id="WP_123931509.1">
    <property type="nucleotide sequence ID" value="NZ_JBPSDP010000011.1"/>
</dbReference>
<proteinExistence type="predicted"/>
<sequence length="310" mass="33120">MRGKGWGLADAPSQHGRVAVVTGANSGIGLETARQLAGLGARVVLACRNPRSAAEARDSIAASTPYADLDIARLDLSDLASVRECAEKLCAEYPVIDIVVDNAGLMRQRRELTVDGFEMDFGTNFLGHYAFNALLLGAVTAAEAGRVVTVGSKVYRAGLIDFDDLSMDRGFTAARAYSRAKFAQLVYAVELQRRLTRAGQRALSVAAHPGATQSGVMRDQNAVLQWLFTTPSLRWLRRTFIMEASGGSLVTVRAATDPAVLGGQYYGPRGAIGFSGPPVQIPLAEKATDPALGRQLWECAEKLTGVHVDL</sequence>
<dbReference type="GO" id="GO:0016491">
    <property type="term" value="F:oxidoreductase activity"/>
    <property type="evidence" value="ECO:0007669"/>
    <property type="project" value="UniProtKB-KW"/>
</dbReference>
<evidence type="ECO:0000313" key="2">
    <source>
        <dbReference type="EMBL" id="RPA58519.1"/>
    </source>
</evidence>
<dbReference type="NCBIfam" id="NF004846">
    <property type="entry name" value="PRK06197.1"/>
    <property type="match status" value="1"/>
</dbReference>
<dbReference type="InterPro" id="IPR036291">
    <property type="entry name" value="NAD(P)-bd_dom_sf"/>
</dbReference>
<dbReference type="EMBL" id="RKMH01000011">
    <property type="protein sequence ID" value="RPA58519.1"/>
    <property type="molecule type" value="Genomic_DNA"/>
</dbReference>
<evidence type="ECO:0000256" key="1">
    <source>
        <dbReference type="ARBA" id="ARBA00023002"/>
    </source>
</evidence>
<organism evidence="2 3">
    <name type="scientific">Gordonia oryzae</name>
    <dbReference type="NCBI Taxonomy" id="2487349"/>
    <lineage>
        <taxon>Bacteria</taxon>
        <taxon>Bacillati</taxon>
        <taxon>Actinomycetota</taxon>
        <taxon>Actinomycetes</taxon>
        <taxon>Mycobacteriales</taxon>
        <taxon>Gordoniaceae</taxon>
        <taxon>Gordonia</taxon>
    </lineage>
</organism>
<name>A0A3N4G6W4_9ACTN</name>
<dbReference type="Proteomes" id="UP000267536">
    <property type="component" value="Unassembled WGS sequence"/>
</dbReference>
<dbReference type="InterPro" id="IPR002347">
    <property type="entry name" value="SDR_fam"/>
</dbReference>
<keyword evidence="1" id="KW-0560">Oxidoreductase</keyword>
<gene>
    <name evidence="2" type="ORF">EF294_15215</name>
</gene>
<dbReference type="OrthoDB" id="4449798at2"/>
<comment type="caution">
    <text evidence="2">The sequence shown here is derived from an EMBL/GenBank/DDBJ whole genome shotgun (WGS) entry which is preliminary data.</text>
</comment>
<dbReference type="PANTHER" id="PTHR43157">
    <property type="entry name" value="PHOSPHATIDYLINOSITOL-GLYCAN BIOSYNTHESIS CLASS F PROTEIN-RELATED"/>
    <property type="match status" value="1"/>
</dbReference>
<dbReference type="PRINTS" id="PR00081">
    <property type="entry name" value="GDHRDH"/>
</dbReference>
<dbReference type="PANTHER" id="PTHR43157:SF31">
    <property type="entry name" value="PHOSPHATIDYLINOSITOL-GLYCAN BIOSYNTHESIS CLASS F PROTEIN"/>
    <property type="match status" value="1"/>
</dbReference>
<keyword evidence="3" id="KW-1185">Reference proteome</keyword>
<dbReference type="Pfam" id="PF00106">
    <property type="entry name" value="adh_short"/>
    <property type="match status" value="1"/>
</dbReference>
<accession>A0A3N4G6W4</accession>
<protein>
    <submittedName>
        <fullName evidence="2">SDR family NAD(P)-dependent oxidoreductase</fullName>
    </submittedName>
</protein>
<reference evidence="2 3" key="1">
    <citation type="submission" date="2018-11" db="EMBL/GenBank/DDBJ databases">
        <title>Draft genome sequence of Gordonia sp. RS15-1S isolated from rice stems.</title>
        <authorList>
            <person name="Muangham S."/>
        </authorList>
    </citation>
    <scope>NUCLEOTIDE SEQUENCE [LARGE SCALE GENOMIC DNA]</scope>
    <source>
        <strain evidence="2 3">RS15-1S</strain>
    </source>
</reference>
<dbReference type="Gene3D" id="3.40.50.720">
    <property type="entry name" value="NAD(P)-binding Rossmann-like Domain"/>
    <property type="match status" value="1"/>
</dbReference>